<evidence type="ECO:0000313" key="3">
    <source>
        <dbReference type="Proteomes" id="UP000713904"/>
    </source>
</evidence>
<dbReference type="InterPro" id="IPR008875">
    <property type="entry name" value="TraX"/>
</dbReference>
<feature type="transmembrane region" description="Helical" evidence="1">
    <location>
        <begin position="72"/>
        <end position="91"/>
    </location>
</feature>
<evidence type="ECO:0000313" key="2">
    <source>
        <dbReference type="EMBL" id="MBC2575162.1"/>
    </source>
</evidence>
<accession>A0ABR6TIB2</accession>
<sequence length="231" mass="27176">MNNVSIKNLLSSQQLKIIALTCMFIQHFTYALIKPIYGDKASILMDIGNITFPIIIFLLVEGFIHTKNLKKYLIRIFIMMIISEIPYRLIFSESEGSIGNIMLSLLLVLITISIFRVFKENFIITIIVVIIFAIIMLRYADYNIFGLLLALNFFIFRENKMTKSLNLFFIWILWTKVFYIPIIITLLINLYNNKLSNSLNVSVKRKNIIKYVFYLFYPIHFIIIYILKSII</sequence>
<protein>
    <recommendedName>
        <fullName evidence="4">TraX protein</fullName>
    </recommendedName>
</protein>
<comment type="caution">
    <text evidence="2">The sequence shown here is derived from an EMBL/GenBank/DDBJ whole genome shotgun (WGS) entry which is preliminary data.</text>
</comment>
<dbReference type="Proteomes" id="UP000713904">
    <property type="component" value="Unassembled WGS sequence"/>
</dbReference>
<dbReference type="EMBL" id="JABGBW010000001">
    <property type="protein sequence ID" value="MBC2575162.1"/>
    <property type="molecule type" value="Genomic_DNA"/>
</dbReference>
<proteinExistence type="predicted"/>
<name>A0ABR6TIB2_9FIRM</name>
<keyword evidence="1" id="KW-1133">Transmembrane helix</keyword>
<reference evidence="2 3" key="1">
    <citation type="submission" date="2020-05" db="EMBL/GenBank/DDBJ databases">
        <title>Draft genome of xy-202 and genomic insight in genome of the genus Peptostreptococcus.</title>
        <authorList>
            <person name="Zhang Z."/>
        </authorList>
    </citation>
    <scope>NUCLEOTIDE SEQUENCE [LARGE SCALE GENOMIC DNA]</scope>
    <source>
        <strain evidence="2 3">DSM 27025</strain>
    </source>
</reference>
<feature type="transmembrane region" description="Helical" evidence="1">
    <location>
        <begin position="97"/>
        <end position="115"/>
    </location>
</feature>
<feature type="transmembrane region" description="Helical" evidence="1">
    <location>
        <begin position="43"/>
        <end position="60"/>
    </location>
</feature>
<keyword evidence="3" id="KW-1185">Reference proteome</keyword>
<dbReference type="RefSeq" id="WP_185623205.1">
    <property type="nucleotide sequence ID" value="NZ_JABGBW010000001.1"/>
</dbReference>
<feature type="transmembrane region" description="Helical" evidence="1">
    <location>
        <begin position="168"/>
        <end position="191"/>
    </location>
</feature>
<evidence type="ECO:0000256" key="1">
    <source>
        <dbReference type="SAM" id="Phobius"/>
    </source>
</evidence>
<keyword evidence="1" id="KW-0812">Transmembrane</keyword>
<keyword evidence="1" id="KW-0472">Membrane</keyword>
<evidence type="ECO:0008006" key="4">
    <source>
        <dbReference type="Google" id="ProtNLM"/>
    </source>
</evidence>
<organism evidence="2 3">
    <name type="scientific">Peptostreptococcus canis</name>
    <dbReference type="NCBI Taxonomy" id="1159213"/>
    <lineage>
        <taxon>Bacteria</taxon>
        <taxon>Bacillati</taxon>
        <taxon>Bacillota</taxon>
        <taxon>Clostridia</taxon>
        <taxon>Peptostreptococcales</taxon>
        <taxon>Peptostreptococcaceae</taxon>
        <taxon>Peptostreptococcus</taxon>
    </lineage>
</organism>
<gene>
    <name evidence="2" type="ORF">HLB29_00490</name>
</gene>
<feature type="transmembrane region" description="Helical" evidence="1">
    <location>
        <begin position="122"/>
        <end position="140"/>
    </location>
</feature>
<feature type="transmembrane region" description="Helical" evidence="1">
    <location>
        <begin position="211"/>
        <end position="230"/>
    </location>
</feature>
<dbReference type="Pfam" id="PF05857">
    <property type="entry name" value="TraX"/>
    <property type="match status" value="1"/>
</dbReference>